<dbReference type="Proteomes" id="UP000007813">
    <property type="component" value="Unassembled WGS sequence"/>
</dbReference>
<sequence length="47" mass="5172">MSSLDPDDYSVFSSDSGELYAVQLGPPPVHGEYTVLWSTPTTNQLRL</sequence>
<reference evidence="1 2" key="1">
    <citation type="journal article" date="2012" name="J. Bacteriol.">
        <title>Draft Genome Sequence of the Extremely Halophilic Archaeon Halogranum salarium B-1T.</title>
        <authorList>
            <person name="Kim K.K."/>
            <person name="Lee K.C."/>
            <person name="Lee J.S."/>
        </authorList>
    </citation>
    <scope>NUCLEOTIDE SEQUENCE [LARGE SCALE GENOMIC DNA]</scope>
    <source>
        <strain evidence="1 2">B-1</strain>
    </source>
</reference>
<dbReference type="AlphaFoldDB" id="J3ESX1"/>
<dbReference type="EMBL" id="ALJD01000016">
    <property type="protein sequence ID" value="EJN57107.1"/>
    <property type="molecule type" value="Genomic_DNA"/>
</dbReference>
<organism evidence="1 2">
    <name type="scientific">Halogranum salarium B-1</name>
    <dbReference type="NCBI Taxonomy" id="1210908"/>
    <lineage>
        <taxon>Archaea</taxon>
        <taxon>Methanobacteriati</taxon>
        <taxon>Methanobacteriota</taxon>
        <taxon>Stenosarchaea group</taxon>
        <taxon>Halobacteria</taxon>
        <taxon>Halobacteriales</taxon>
        <taxon>Haloferacaceae</taxon>
    </lineage>
</organism>
<comment type="caution">
    <text evidence="1">The sequence shown here is derived from an EMBL/GenBank/DDBJ whole genome shotgun (WGS) entry which is preliminary data.</text>
</comment>
<evidence type="ECO:0000313" key="1">
    <source>
        <dbReference type="EMBL" id="EJN57107.1"/>
    </source>
</evidence>
<evidence type="ECO:0000313" key="2">
    <source>
        <dbReference type="Proteomes" id="UP000007813"/>
    </source>
</evidence>
<proteinExistence type="predicted"/>
<protein>
    <submittedName>
        <fullName evidence="1">Uncharacterized protein</fullName>
    </submittedName>
</protein>
<name>J3ESX1_9EURY</name>
<gene>
    <name evidence="1" type="ORF">HSB1_44930</name>
</gene>
<accession>J3ESX1</accession>